<keyword evidence="3" id="KW-1185">Reference proteome</keyword>
<evidence type="ECO:0000313" key="3">
    <source>
        <dbReference type="Proteomes" id="UP000230750"/>
    </source>
</evidence>
<reference evidence="2 3" key="1">
    <citation type="journal article" date="2017" name="PLoS Biol.">
        <title>The sea cucumber genome provides insights into morphological evolution and visceral regeneration.</title>
        <authorList>
            <person name="Zhang X."/>
            <person name="Sun L."/>
            <person name="Yuan J."/>
            <person name="Sun Y."/>
            <person name="Gao Y."/>
            <person name="Zhang L."/>
            <person name="Li S."/>
            <person name="Dai H."/>
            <person name="Hamel J.F."/>
            <person name="Liu C."/>
            <person name="Yu Y."/>
            <person name="Liu S."/>
            <person name="Lin W."/>
            <person name="Guo K."/>
            <person name="Jin S."/>
            <person name="Xu P."/>
            <person name="Storey K.B."/>
            <person name="Huan P."/>
            <person name="Zhang T."/>
            <person name="Zhou Y."/>
            <person name="Zhang J."/>
            <person name="Lin C."/>
            <person name="Li X."/>
            <person name="Xing L."/>
            <person name="Huo D."/>
            <person name="Sun M."/>
            <person name="Wang L."/>
            <person name="Mercier A."/>
            <person name="Li F."/>
            <person name="Yang H."/>
            <person name="Xiang J."/>
        </authorList>
    </citation>
    <scope>NUCLEOTIDE SEQUENCE [LARGE SCALE GENOMIC DNA]</scope>
    <source>
        <strain evidence="2">Shaxun</strain>
        <tissue evidence="2">Muscle</tissue>
    </source>
</reference>
<dbReference type="PANTHER" id="PTHR10334">
    <property type="entry name" value="CYSTEINE-RICH SECRETORY PROTEIN-RELATED"/>
    <property type="match status" value="1"/>
</dbReference>
<dbReference type="SMART" id="SM00198">
    <property type="entry name" value="SCP"/>
    <property type="match status" value="1"/>
</dbReference>
<dbReference type="AlphaFoldDB" id="A0A2G8L7J8"/>
<dbReference type="EMBL" id="MRZV01000186">
    <property type="protein sequence ID" value="PIK56155.1"/>
    <property type="molecule type" value="Genomic_DNA"/>
</dbReference>
<dbReference type="PRINTS" id="PR00838">
    <property type="entry name" value="V5ALLERGEN"/>
</dbReference>
<proteinExistence type="predicted"/>
<evidence type="ECO:0000313" key="2">
    <source>
        <dbReference type="EMBL" id="PIK56155.1"/>
    </source>
</evidence>
<name>A0A2G8L7J8_STIJA</name>
<dbReference type="SUPFAM" id="SSF55797">
    <property type="entry name" value="PR-1-like"/>
    <property type="match status" value="1"/>
</dbReference>
<dbReference type="InterPro" id="IPR035940">
    <property type="entry name" value="CAP_sf"/>
</dbReference>
<comment type="caution">
    <text evidence="2">The sequence shown here is derived from an EMBL/GenBank/DDBJ whole genome shotgun (WGS) entry which is preliminary data.</text>
</comment>
<feature type="domain" description="SCP" evidence="1">
    <location>
        <begin position="16"/>
        <end position="154"/>
    </location>
</feature>
<feature type="non-terminal residue" evidence="2">
    <location>
        <position position="178"/>
    </location>
</feature>
<dbReference type="Proteomes" id="UP000230750">
    <property type="component" value="Unassembled WGS sequence"/>
</dbReference>
<dbReference type="STRING" id="307972.A0A2G8L7J8"/>
<dbReference type="PRINTS" id="PR00837">
    <property type="entry name" value="V5TPXLIKE"/>
</dbReference>
<dbReference type="PROSITE" id="PS01010">
    <property type="entry name" value="CRISP_2"/>
    <property type="match status" value="1"/>
</dbReference>
<dbReference type="OrthoDB" id="337038at2759"/>
<protein>
    <recommendedName>
        <fullName evidence="1">SCP domain-containing protein</fullName>
    </recommendedName>
</protein>
<accession>A0A2G8L7J8</accession>
<dbReference type="InterPro" id="IPR002413">
    <property type="entry name" value="V5_allergen-like"/>
</dbReference>
<dbReference type="InterPro" id="IPR018244">
    <property type="entry name" value="Allrgn_V5/Tpx1_CS"/>
</dbReference>
<evidence type="ECO:0000259" key="1">
    <source>
        <dbReference type="SMART" id="SM00198"/>
    </source>
</evidence>
<gene>
    <name evidence="2" type="ORF">BSL78_06941</name>
</gene>
<dbReference type="Pfam" id="PF00188">
    <property type="entry name" value="CAP"/>
    <property type="match status" value="1"/>
</dbReference>
<organism evidence="2 3">
    <name type="scientific">Stichopus japonicus</name>
    <name type="common">Sea cucumber</name>
    <dbReference type="NCBI Taxonomy" id="307972"/>
    <lineage>
        <taxon>Eukaryota</taxon>
        <taxon>Metazoa</taxon>
        <taxon>Echinodermata</taxon>
        <taxon>Eleutherozoa</taxon>
        <taxon>Echinozoa</taxon>
        <taxon>Holothuroidea</taxon>
        <taxon>Aspidochirotacea</taxon>
        <taxon>Aspidochirotida</taxon>
        <taxon>Stichopodidae</taxon>
        <taxon>Apostichopus</taxon>
    </lineage>
</organism>
<dbReference type="GO" id="GO:0005576">
    <property type="term" value="C:extracellular region"/>
    <property type="evidence" value="ECO:0007669"/>
    <property type="project" value="InterPro"/>
</dbReference>
<dbReference type="InterPro" id="IPR014044">
    <property type="entry name" value="CAP_dom"/>
</dbReference>
<dbReference type="InterPro" id="IPR001283">
    <property type="entry name" value="CRISP-related"/>
</dbReference>
<dbReference type="Gene3D" id="3.40.33.10">
    <property type="entry name" value="CAP"/>
    <property type="match status" value="1"/>
</dbReference>
<sequence length="178" mass="20149">MFSVLSFNFPSTSPHRPFIYYVYVSIQVWDTGLALEAQQWLEECRAEYPLARSKIYTNVGHNLFIDYPDCSGTDPPTPVTKPVSSWYNEGNDYDYDSNSCPNGCDNYTQQVWANTEKVGCGIKYCEEATTNRGTTYQNVWIVACNYSPRGNIVREKPYITGDPCSQCPPGKLCRNGLC</sequence>